<evidence type="ECO:0000256" key="1">
    <source>
        <dbReference type="SAM" id="Coils"/>
    </source>
</evidence>
<evidence type="ECO:0008006" key="4">
    <source>
        <dbReference type="Google" id="ProtNLM"/>
    </source>
</evidence>
<accession>A0A3E1Q896</accession>
<comment type="caution">
    <text evidence="2">The sequence shown here is derived from an EMBL/GenBank/DDBJ whole genome shotgun (WGS) entry which is preliminary data.</text>
</comment>
<dbReference type="EMBL" id="QVID01000002">
    <property type="protein sequence ID" value="RFN58356.1"/>
    <property type="molecule type" value="Genomic_DNA"/>
</dbReference>
<organism evidence="2 3">
    <name type="scientific">Marixanthomonas ophiurae</name>
    <dbReference type="NCBI Taxonomy" id="387659"/>
    <lineage>
        <taxon>Bacteria</taxon>
        <taxon>Pseudomonadati</taxon>
        <taxon>Bacteroidota</taxon>
        <taxon>Flavobacteriia</taxon>
        <taxon>Flavobacteriales</taxon>
        <taxon>Flavobacteriaceae</taxon>
        <taxon>Marixanthomonas</taxon>
    </lineage>
</organism>
<feature type="coiled-coil region" evidence="1">
    <location>
        <begin position="7"/>
        <end position="34"/>
    </location>
</feature>
<name>A0A3E1Q896_9FLAO</name>
<reference evidence="2 3" key="1">
    <citation type="journal article" date="2007" name="Int. J. Syst. Evol. Microbiol.">
        <title>Marixanthomonas ophiurae gen. nov., sp. nov., a marine bacterium of the family Flavobacteriaceae isolated from a deep-sea brittle star.</title>
        <authorList>
            <person name="Romanenko L.A."/>
            <person name="Uchino M."/>
            <person name="Frolova G.M."/>
            <person name="Mikhailov V.V."/>
        </authorList>
    </citation>
    <scope>NUCLEOTIDE SEQUENCE [LARGE SCALE GENOMIC DNA]</scope>
    <source>
        <strain evidence="2 3">KMM 3046</strain>
    </source>
</reference>
<protein>
    <recommendedName>
        <fullName evidence="4">Hydrolase</fullName>
    </recommendedName>
</protein>
<dbReference type="Proteomes" id="UP000261082">
    <property type="component" value="Unassembled WGS sequence"/>
</dbReference>
<keyword evidence="3" id="KW-1185">Reference proteome</keyword>
<evidence type="ECO:0000313" key="3">
    <source>
        <dbReference type="Proteomes" id="UP000261082"/>
    </source>
</evidence>
<evidence type="ECO:0000313" key="2">
    <source>
        <dbReference type="EMBL" id="RFN58356.1"/>
    </source>
</evidence>
<proteinExistence type="predicted"/>
<dbReference type="AlphaFoldDB" id="A0A3E1Q896"/>
<keyword evidence="1" id="KW-0175">Coiled coil</keyword>
<gene>
    <name evidence="2" type="ORF">DZ858_14130</name>
</gene>
<sequence>MNEKQIYESQENDIALLKKKVKKYEKANDSLATQLMDVNYFTLQGNDNAMTYFEDVGYEAPDIENRVKEHIYDLNGKKGKNPIVSYDGIEGKMKINKVKFLNHRWIVADFTDGTYWGEMVLEYYVNEDESIDLNVIGSLLYGK</sequence>